<keyword evidence="1" id="KW-0812">Transmembrane</keyword>
<reference evidence="3" key="1">
    <citation type="submission" date="2019-06" db="EMBL/GenBank/DDBJ databases">
        <title>Draft genome sequence of the griseofulvin-producing fungus Xylaria cubensis strain G536.</title>
        <authorList>
            <person name="Mead M.E."/>
            <person name="Raja H.A."/>
            <person name="Steenwyk J.L."/>
            <person name="Knowles S.L."/>
            <person name="Oberlies N.H."/>
            <person name="Rokas A."/>
        </authorList>
    </citation>
    <scope>NUCLEOTIDE SEQUENCE [LARGE SCALE GENOMIC DNA]</scope>
    <source>
        <strain evidence="3">G536</strain>
    </source>
</reference>
<keyword evidence="3" id="KW-1185">Reference proteome</keyword>
<accession>A0A553HPF7</accession>
<evidence type="ECO:0000313" key="3">
    <source>
        <dbReference type="Proteomes" id="UP000319160"/>
    </source>
</evidence>
<evidence type="ECO:0000256" key="1">
    <source>
        <dbReference type="SAM" id="Phobius"/>
    </source>
</evidence>
<feature type="transmembrane region" description="Helical" evidence="1">
    <location>
        <begin position="30"/>
        <end position="47"/>
    </location>
</feature>
<sequence length="156" mass="17240">MDKTYSGAGNASCINYNRLDDSRHVLAPRHLLLIFADILSAKFLCLLRSAKIRKRGQCVTERNGNTKLKQKEITFKSGDLISHSCKDGSEYRPSATAGAKPNIDAIDRRQEVSDRTTIATVTKSHVEIFLGLPIPGTQMAERASDDHVPLCSCHKD</sequence>
<keyword evidence="1" id="KW-1133">Transmembrane helix</keyword>
<evidence type="ECO:0000313" key="2">
    <source>
        <dbReference type="EMBL" id="TRX89827.1"/>
    </source>
</evidence>
<comment type="caution">
    <text evidence="2">The sequence shown here is derived from an EMBL/GenBank/DDBJ whole genome shotgun (WGS) entry which is preliminary data.</text>
</comment>
<keyword evidence="1" id="KW-0472">Membrane</keyword>
<gene>
    <name evidence="2" type="ORF">FHL15_009260</name>
</gene>
<protein>
    <submittedName>
        <fullName evidence="2">Uncharacterized protein</fullName>
    </submittedName>
</protein>
<organism evidence="2 3">
    <name type="scientific">Xylaria flabelliformis</name>
    <dbReference type="NCBI Taxonomy" id="2512241"/>
    <lineage>
        <taxon>Eukaryota</taxon>
        <taxon>Fungi</taxon>
        <taxon>Dikarya</taxon>
        <taxon>Ascomycota</taxon>
        <taxon>Pezizomycotina</taxon>
        <taxon>Sordariomycetes</taxon>
        <taxon>Xylariomycetidae</taxon>
        <taxon>Xylariales</taxon>
        <taxon>Xylariaceae</taxon>
        <taxon>Xylaria</taxon>
    </lineage>
</organism>
<dbReference type="Proteomes" id="UP000319160">
    <property type="component" value="Unassembled WGS sequence"/>
</dbReference>
<dbReference type="AlphaFoldDB" id="A0A553HPF7"/>
<proteinExistence type="predicted"/>
<dbReference type="EMBL" id="VFLP01000062">
    <property type="protein sequence ID" value="TRX89827.1"/>
    <property type="molecule type" value="Genomic_DNA"/>
</dbReference>
<name>A0A553HPF7_9PEZI</name>